<dbReference type="OMA" id="CMFSSRW"/>
<dbReference type="SUPFAM" id="SSF50978">
    <property type="entry name" value="WD40 repeat-like"/>
    <property type="match status" value="1"/>
</dbReference>
<keyword evidence="1" id="KW-1185">Reference proteome</keyword>
<accession>A0A915JWZ2</accession>
<dbReference type="Gene3D" id="2.130.10.10">
    <property type="entry name" value="YVTN repeat-like/Quinoprotein amine dehydrogenase"/>
    <property type="match status" value="1"/>
</dbReference>
<evidence type="ECO:0000313" key="1">
    <source>
        <dbReference type="Proteomes" id="UP000887565"/>
    </source>
</evidence>
<dbReference type="WBParaSite" id="nRc.2.0.1.t30544-RA">
    <property type="protein sequence ID" value="nRc.2.0.1.t30544-RA"/>
    <property type="gene ID" value="nRc.2.0.1.g30544"/>
</dbReference>
<dbReference type="InterPro" id="IPR015943">
    <property type="entry name" value="WD40/YVTN_repeat-like_dom_sf"/>
</dbReference>
<organism evidence="1 2">
    <name type="scientific">Romanomermis culicivorax</name>
    <name type="common">Nematode worm</name>
    <dbReference type="NCBI Taxonomy" id="13658"/>
    <lineage>
        <taxon>Eukaryota</taxon>
        <taxon>Metazoa</taxon>
        <taxon>Ecdysozoa</taxon>
        <taxon>Nematoda</taxon>
        <taxon>Enoplea</taxon>
        <taxon>Dorylaimia</taxon>
        <taxon>Mermithida</taxon>
        <taxon>Mermithoidea</taxon>
        <taxon>Mermithidae</taxon>
        <taxon>Romanomermis</taxon>
    </lineage>
</organism>
<dbReference type="AlphaFoldDB" id="A0A915JWZ2"/>
<dbReference type="InterPro" id="IPR036322">
    <property type="entry name" value="WD40_repeat_dom_sf"/>
</dbReference>
<reference evidence="2" key="1">
    <citation type="submission" date="2022-11" db="UniProtKB">
        <authorList>
            <consortium name="WormBaseParasite"/>
        </authorList>
    </citation>
    <scope>IDENTIFICATION</scope>
</reference>
<name>A0A915JWZ2_ROMCU</name>
<dbReference type="GO" id="GO:0005737">
    <property type="term" value="C:cytoplasm"/>
    <property type="evidence" value="ECO:0007669"/>
    <property type="project" value="TreeGrafter"/>
</dbReference>
<sequence length="430" mass="48432">MQLTFICKRMKSNQNFYFYAIATMPNVITGGINELYNRHTLDWCYGNYLAFACHNDIVIIDGKSADQVKTLRGHKAPIHKVRFATEDAPLEEKSLAPPLPRLLRLASCDLTGVIIVWNALLGSPVAEFCEKVCPFVAEMFWLPWADVGCEFLLALHWPSSFTDKSSVPGACFTLWNAQLGTKIWQKFFVNIIEPYWPFTFALDPFHVNNLAYLTRGQGYLTLIDDVSFSKPPNLEQCRQFVIYGFEGVVKRLQENVHIPPSTSLASSIVRTPIIKAIAAAAERSSRLIENGYFTEGSPTSITYQQSNNINNYFVAPFDQSFVQMIYHKAVKNVLILVNQRSIIFVDPIDGARVISQIAFDKCASPICQLIPCSMRDAFYSTQCGPHLPVVHSLVGYKTDLRIGFDHLELLVGDALDIVQHSLHRPDKNSL</sequence>
<dbReference type="PANTHER" id="PTHR14593:SF5">
    <property type="entry name" value="WD REPEAT-CONTAINING PROTEIN 11"/>
    <property type="match status" value="1"/>
</dbReference>
<dbReference type="PANTHER" id="PTHR14593">
    <property type="entry name" value="WD REPEAT-CONTAINING PROTEIN 11"/>
    <property type="match status" value="1"/>
</dbReference>
<proteinExistence type="predicted"/>
<evidence type="ECO:0000313" key="2">
    <source>
        <dbReference type="WBParaSite" id="nRc.2.0.1.t30544-RA"/>
    </source>
</evidence>
<protein>
    <submittedName>
        <fullName evidence="2">Uncharacterized protein</fullName>
    </submittedName>
</protein>
<dbReference type="InterPro" id="IPR039694">
    <property type="entry name" value="WDR11"/>
</dbReference>
<dbReference type="Proteomes" id="UP000887565">
    <property type="component" value="Unplaced"/>
</dbReference>